<sequence length="466" mass="51575">MAITESQTPIVAIDLFCGAGGFSAALDRVSDALGRDVYHAGVNHDQAAIDSYQANREDALCYNRKAQALNPGEVLYNLLVEVAYDRCNDPEATREDVEPVDRDKVEVVLTAGPQCTAFSQAAGGKPDPSNQPRVSAFEVLSWLNQIPVDVFALENVGGIRRWGPVVGDEYHDNGAVFTQWVNTMSSMGYAVDWKMLEAADYGDPTSRERFILLGQAEGTVTFPEPTHDDSDPNKPDRRTAAEIIDWNDLGSSIWDRHKQQSRVTPPANTTFERIAEGLRRHCHNRLEPFADVLETFDRDTVRDLRENRVIPRQYAAEAVQALDDPFLVRFGRQETGENSHYLLKYYGTSPPKSVDAPIDAITAGGNKYAPATASTYLLRQQDQYGSPVDVTERSTPTVTASGSHQIVTPLLTSLIAPRNQWARGTHSNPLYPADSRPLHTVTAQIDLLPRLKSRESHHGISGRVRP</sequence>
<dbReference type="GO" id="GO:0003886">
    <property type="term" value="F:DNA (cytosine-5-)-methyltransferase activity"/>
    <property type="evidence" value="ECO:0007669"/>
    <property type="project" value="UniProtKB-EC"/>
</dbReference>
<dbReference type="PRINTS" id="PR00105">
    <property type="entry name" value="C5METTRFRASE"/>
</dbReference>
<dbReference type="Gene3D" id="3.40.50.150">
    <property type="entry name" value="Vaccinia Virus protein VP39"/>
    <property type="match status" value="1"/>
</dbReference>
<keyword evidence="2 5" id="KW-0489">Methyltransferase</keyword>
<proteinExistence type="predicted"/>
<evidence type="ECO:0000256" key="3">
    <source>
        <dbReference type="ARBA" id="ARBA00022679"/>
    </source>
</evidence>
<dbReference type="InterPro" id="IPR001525">
    <property type="entry name" value="C5_MeTfrase"/>
</dbReference>
<keyword evidence="3 5" id="KW-0808">Transferase</keyword>
<dbReference type="AlphaFoldDB" id="M0KUB3"/>
<dbReference type="Pfam" id="PF00145">
    <property type="entry name" value="DNA_methylase"/>
    <property type="match status" value="1"/>
</dbReference>
<keyword evidence="4" id="KW-0949">S-adenosyl-L-methionine</keyword>
<dbReference type="RefSeq" id="WP_007188092.1">
    <property type="nucleotide sequence ID" value="NZ_AOLS01000016.1"/>
</dbReference>
<gene>
    <name evidence="5" type="ORF">C435_03378</name>
</gene>
<evidence type="ECO:0000256" key="1">
    <source>
        <dbReference type="ARBA" id="ARBA00011975"/>
    </source>
</evidence>
<dbReference type="GO" id="GO:0044027">
    <property type="term" value="P:negative regulation of gene expression via chromosomal CpG island methylation"/>
    <property type="evidence" value="ECO:0007669"/>
    <property type="project" value="TreeGrafter"/>
</dbReference>
<protein>
    <recommendedName>
        <fullName evidence="1">DNA (cytosine-5-)-methyltransferase</fullName>
        <ecNumber evidence="1">2.1.1.37</ecNumber>
    </recommendedName>
</protein>
<dbReference type="EMBL" id="AOLS01000016">
    <property type="protein sequence ID" value="EMA24902.1"/>
    <property type="molecule type" value="Genomic_DNA"/>
</dbReference>
<name>M0KUB3_9EURY</name>
<dbReference type="Proteomes" id="UP000011687">
    <property type="component" value="Unassembled WGS sequence"/>
</dbReference>
<dbReference type="InterPro" id="IPR050390">
    <property type="entry name" value="C5-Methyltransferase"/>
</dbReference>
<dbReference type="PATRIC" id="fig|662475.6.peg.656"/>
<evidence type="ECO:0000256" key="2">
    <source>
        <dbReference type="ARBA" id="ARBA00022603"/>
    </source>
</evidence>
<comment type="caution">
    <text evidence="5">The sequence shown here is derived from an EMBL/GenBank/DDBJ whole genome shotgun (WGS) entry which is preliminary data.</text>
</comment>
<dbReference type="GO" id="GO:0003677">
    <property type="term" value="F:DNA binding"/>
    <property type="evidence" value="ECO:0007669"/>
    <property type="project" value="TreeGrafter"/>
</dbReference>
<evidence type="ECO:0000256" key="4">
    <source>
        <dbReference type="ARBA" id="ARBA00022691"/>
    </source>
</evidence>
<dbReference type="SUPFAM" id="SSF53335">
    <property type="entry name" value="S-adenosyl-L-methionine-dependent methyltransferases"/>
    <property type="match status" value="1"/>
</dbReference>
<keyword evidence="6" id="KW-1185">Reference proteome</keyword>
<dbReference type="GO" id="GO:0032259">
    <property type="term" value="P:methylation"/>
    <property type="evidence" value="ECO:0007669"/>
    <property type="project" value="UniProtKB-KW"/>
</dbReference>
<dbReference type="PANTHER" id="PTHR10629">
    <property type="entry name" value="CYTOSINE-SPECIFIC METHYLTRANSFERASE"/>
    <property type="match status" value="1"/>
</dbReference>
<reference evidence="5 6" key="1">
    <citation type="journal article" date="2014" name="PLoS Genet.">
        <title>Phylogenetically driven sequencing of extremely halophilic archaea reveals strategies for static and dynamic osmo-response.</title>
        <authorList>
            <person name="Becker E.A."/>
            <person name="Seitzer P.M."/>
            <person name="Tritt A."/>
            <person name="Larsen D."/>
            <person name="Krusor M."/>
            <person name="Yao A.I."/>
            <person name="Wu D."/>
            <person name="Madern D."/>
            <person name="Eisen J.A."/>
            <person name="Darling A.E."/>
            <person name="Facciotti M.T."/>
        </authorList>
    </citation>
    <scope>NUCLEOTIDE SEQUENCE [LARGE SCALE GENOMIC DNA]</scope>
    <source>
        <strain evidence="5 6">ATCC 33799</strain>
    </source>
</reference>
<dbReference type="PANTHER" id="PTHR10629:SF52">
    <property type="entry name" value="DNA (CYTOSINE-5)-METHYLTRANSFERASE 1"/>
    <property type="match status" value="1"/>
</dbReference>
<accession>M0KUB3</accession>
<evidence type="ECO:0000313" key="5">
    <source>
        <dbReference type="EMBL" id="EMA24902.1"/>
    </source>
</evidence>
<dbReference type="EC" id="2.1.1.37" evidence="1"/>
<organism evidence="5 6">
    <name type="scientific">Haloarcula marismortui ATCC 33799</name>
    <dbReference type="NCBI Taxonomy" id="662475"/>
    <lineage>
        <taxon>Archaea</taxon>
        <taxon>Methanobacteriati</taxon>
        <taxon>Methanobacteriota</taxon>
        <taxon>Stenosarchaea group</taxon>
        <taxon>Halobacteria</taxon>
        <taxon>Halobacteriales</taxon>
        <taxon>Haloarculaceae</taxon>
        <taxon>Haloarcula</taxon>
    </lineage>
</organism>
<dbReference type="PROSITE" id="PS51679">
    <property type="entry name" value="SAM_MT_C5"/>
    <property type="match status" value="1"/>
</dbReference>
<dbReference type="InterPro" id="IPR029063">
    <property type="entry name" value="SAM-dependent_MTases_sf"/>
</dbReference>
<evidence type="ECO:0000313" key="6">
    <source>
        <dbReference type="Proteomes" id="UP000011687"/>
    </source>
</evidence>